<keyword evidence="3" id="KW-1185">Reference proteome</keyword>
<dbReference type="EMBL" id="JACIGE010000005">
    <property type="protein sequence ID" value="MBB4247326.1"/>
    <property type="molecule type" value="Genomic_DNA"/>
</dbReference>
<evidence type="ECO:0000256" key="1">
    <source>
        <dbReference type="SAM" id="Phobius"/>
    </source>
</evidence>
<reference evidence="2 3" key="1">
    <citation type="submission" date="2020-08" db="EMBL/GenBank/DDBJ databases">
        <title>Genome sequencing of Purple Non-Sulfur Bacteria from various extreme environments.</title>
        <authorList>
            <person name="Mayer M."/>
        </authorList>
    </citation>
    <scope>NUCLEOTIDE SEQUENCE [LARGE SCALE GENOMIC DNA]</scope>
    <source>
        <strain evidence="2 3">2761</strain>
    </source>
</reference>
<name>A0A840G5Z8_RHOTE</name>
<protein>
    <submittedName>
        <fullName evidence="2">Uncharacterized protein</fullName>
    </submittedName>
</protein>
<keyword evidence="1" id="KW-0472">Membrane</keyword>
<keyword evidence="1" id="KW-1133">Transmembrane helix</keyword>
<organism evidence="2 3">
    <name type="scientific">Rhodocyclus tenuis</name>
    <name type="common">Rhodospirillum tenue</name>
    <dbReference type="NCBI Taxonomy" id="1066"/>
    <lineage>
        <taxon>Bacteria</taxon>
        <taxon>Pseudomonadati</taxon>
        <taxon>Pseudomonadota</taxon>
        <taxon>Betaproteobacteria</taxon>
        <taxon>Rhodocyclales</taxon>
        <taxon>Rhodocyclaceae</taxon>
        <taxon>Rhodocyclus</taxon>
    </lineage>
</organism>
<evidence type="ECO:0000313" key="3">
    <source>
        <dbReference type="Proteomes" id="UP000587070"/>
    </source>
</evidence>
<feature type="transmembrane region" description="Helical" evidence="1">
    <location>
        <begin position="79"/>
        <end position="98"/>
    </location>
</feature>
<dbReference type="RefSeq" id="WP_153116094.1">
    <property type="nucleotide sequence ID" value="NZ_JACIGE010000005.1"/>
</dbReference>
<dbReference type="OrthoDB" id="5195601at2"/>
<gene>
    <name evidence="2" type="ORF">GGD90_001697</name>
</gene>
<accession>A0A840G5Z8</accession>
<sequence length="151" mass="15892">MRAKLHGLIGSAAWLCIAGFWSSTLIAELFLSPAAVVTVKTSIAWSLLAFVPLMIATAGSGFALAAGRSEPLLAGKRRRMPLIGANGLLVLVPAALYLQAKAVAGEFDTAFYVVQGVELLAGALNLWLIGRSLRDGLRLRAQARSRGFVSA</sequence>
<feature type="transmembrane region" description="Helical" evidence="1">
    <location>
        <begin position="43"/>
        <end position="67"/>
    </location>
</feature>
<feature type="transmembrane region" description="Helical" evidence="1">
    <location>
        <begin position="12"/>
        <end position="31"/>
    </location>
</feature>
<dbReference type="Proteomes" id="UP000587070">
    <property type="component" value="Unassembled WGS sequence"/>
</dbReference>
<feature type="transmembrane region" description="Helical" evidence="1">
    <location>
        <begin position="110"/>
        <end position="130"/>
    </location>
</feature>
<evidence type="ECO:0000313" key="2">
    <source>
        <dbReference type="EMBL" id="MBB4247326.1"/>
    </source>
</evidence>
<keyword evidence="1" id="KW-0812">Transmembrane</keyword>
<proteinExistence type="predicted"/>
<dbReference type="AlphaFoldDB" id="A0A840G5Z8"/>
<comment type="caution">
    <text evidence="2">The sequence shown here is derived from an EMBL/GenBank/DDBJ whole genome shotgun (WGS) entry which is preliminary data.</text>
</comment>